<dbReference type="PROSITE" id="PS50070">
    <property type="entry name" value="KRINGLE_2"/>
    <property type="match status" value="2"/>
</dbReference>
<proteinExistence type="inferred from homology"/>
<feature type="disulfide bond" evidence="15">
    <location>
        <begin position="481"/>
        <end position="497"/>
    </location>
</feature>
<dbReference type="SMART" id="SM00020">
    <property type="entry name" value="Tryp_SPc"/>
    <property type="match status" value="1"/>
</dbReference>
<dbReference type="Pfam" id="PF00051">
    <property type="entry name" value="Kringle"/>
    <property type="match status" value="2"/>
</dbReference>
<feature type="disulfide bond" evidence="15">
    <location>
        <begin position="449"/>
        <end position="518"/>
    </location>
</feature>
<dbReference type="InterPro" id="IPR050127">
    <property type="entry name" value="Serine_Proteases_S1"/>
</dbReference>
<comment type="caution">
    <text evidence="22">The sequence shown here is derived from an EMBL/GenBank/DDBJ whole genome shotgun (WGS) entry which is preliminary data.</text>
</comment>
<evidence type="ECO:0000256" key="16">
    <source>
        <dbReference type="PROSITE-ProRule" id="PRU00076"/>
    </source>
</evidence>
<feature type="disulfide bond" evidence="15">
    <location>
        <begin position="508"/>
        <end position="536"/>
    </location>
</feature>
<dbReference type="Pfam" id="PF00008">
    <property type="entry name" value="EGF"/>
    <property type="match status" value="1"/>
</dbReference>
<feature type="disulfide bond" evidence="15">
    <location>
        <begin position="69"/>
        <end position="78"/>
    </location>
</feature>
<feature type="disulfide bond" evidence="15">
    <location>
        <begin position="355"/>
        <end position="424"/>
    </location>
</feature>
<name>A0A401SY08_CHIPU</name>
<dbReference type="SMART" id="SM00181">
    <property type="entry name" value="EGF"/>
    <property type="match status" value="1"/>
</dbReference>
<dbReference type="PIRSF" id="PIRSF001145">
    <property type="entry name" value="Tissue_plasm_act"/>
    <property type="match status" value="1"/>
</dbReference>
<dbReference type="GO" id="GO:0033993">
    <property type="term" value="P:response to lipid"/>
    <property type="evidence" value="ECO:0007669"/>
    <property type="project" value="UniProtKB-ARBA"/>
</dbReference>
<dbReference type="InterPro" id="IPR018056">
    <property type="entry name" value="Kringle_CS"/>
</dbReference>
<dbReference type="GO" id="GO:1901701">
    <property type="term" value="P:cellular response to oxygen-containing compound"/>
    <property type="evidence" value="ECO:0007669"/>
    <property type="project" value="UniProtKB-ARBA"/>
</dbReference>
<keyword evidence="4 16" id="KW-0245">EGF-like domain</keyword>
<dbReference type="InterPro" id="IPR043504">
    <property type="entry name" value="Peptidase_S1_PA_chymotrypsin"/>
</dbReference>
<feature type="disulfide bond" evidence="15">
    <location>
        <begin position="127"/>
        <end position="208"/>
    </location>
</feature>
<keyword evidence="9 13" id="KW-0720">Serine protease</keyword>
<keyword evidence="7 18" id="KW-0732">Signal</keyword>
<dbReference type="SUPFAM" id="SSF57440">
    <property type="entry name" value="Kringle-like"/>
    <property type="match status" value="2"/>
</dbReference>
<dbReference type="InterPro" id="IPR033116">
    <property type="entry name" value="TRYPSIN_SER"/>
</dbReference>
<feature type="disulfide bond" evidence="15">
    <location>
        <begin position="148"/>
        <end position="190"/>
    </location>
</feature>
<evidence type="ECO:0000259" key="21">
    <source>
        <dbReference type="PROSITE" id="PS50240"/>
    </source>
</evidence>
<comment type="caution">
    <text evidence="16">Lacks conserved residue(s) required for the propagation of feature annotation.</text>
</comment>
<dbReference type="FunFam" id="2.40.20.10:FF:000001">
    <property type="entry name" value="Urokinase-type plasminogen activator"/>
    <property type="match status" value="2"/>
</dbReference>
<evidence type="ECO:0000256" key="8">
    <source>
        <dbReference type="ARBA" id="ARBA00022801"/>
    </source>
</evidence>
<dbReference type="PANTHER" id="PTHR24264:SF42">
    <property type="entry name" value="TISSUE-TYPE PLASMINOGEN ACTIVATOR"/>
    <property type="match status" value="1"/>
</dbReference>
<dbReference type="AlphaFoldDB" id="A0A401SY08"/>
<evidence type="ECO:0000256" key="18">
    <source>
        <dbReference type="SAM" id="SignalP"/>
    </source>
</evidence>
<dbReference type="InterPro" id="IPR013806">
    <property type="entry name" value="Kringle-like"/>
</dbReference>
<evidence type="ECO:0000259" key="19">
    <source>
        <dbReference type="PROSITE" id="PS50026"/>
    </source>
</evidence>
<dbReference type="SUPFAM" id="SSF50494">
    <property type="entry name" value="Trypsin-like serine proteases"/>
    <property type="match status" value="1"/>
</dbReference>
<reference evidence="22 23" key="1">
    <citation type="journal article" date="2018" name="Nat. Ecol. Evol.">
        <title>Shark genomes provide insights into elasmobranch evolution and the origin of vertebrates.</title>
        <authorList>
            <person name="Hara Y"/>
            <person name="Yamaguchi K"/>
            <person name="Onimaru K"/>
            <person name="Kadota M"/>
            <person name="Koyanagi M"/>
            <person name="Keeley SD"/>
            <person name="Tatsumi K"/>
            <person name="Tanaka K"/>
            <person name="Motone F"/>
            <person name="Kageyama Y"/>
            <person name="Nozu R"/>
            <person name="Adachi N"/>
            <person name="Nishimura O"/>
            <person name="Nakagawa R"/>
            <person name="Tanegashima C"/>
            <person name="Kiyatake I"/>
            <person name="Matsumoto R"/>
            <person name="Murakumo K"/>
            <person name="Nishida K"/>
            <person name="Terakita A"/>
            <person name="Kuratani S"/>
            <person name="Sato K"/>
            <person name="Hyodo S Kuraku.S."/>
        </authorList>
    </citation>
    <scope>NUCLEOTIDE SEQUENCE [LARGE SCALE GENOMIC DNA]</scope>
</reference>
<dbReference type="InterPro" id="IPR018114">
    <property type="entry name" value="TRYPSIN_HIS"/>
</dbReference>
<dbReference type="Pfam" id="PF00089">
    <property type="entry name" value="Trypsin"/>
    <property type="match status" value="1"/>
</dbReference>
<keyword evidence="8 13" id="KW-0378">Hydrolase</keyword>
<dbReference type="Gene3D" id="2.10.25.10">
    <property type="entry name" value="Laminin"/>
    <property type="match status" value="1"/>
</dbReference>
<comment type="subcellular location">
    <subcellularLocation>
        <location evidence="2 13">Secreted</location>
    </subcellularLocation>
</comment>
<dbReference type="PROSITE" id="PS00022">
    <property type="entry name" value="EGF_1"/>
    <property type="match status" value="1"/>
</dbReference>
<keyword evidence="12 13" id="KW-0617">Plasminogen activation</keyword>
<comment type="catalytic activity">
    <reaction evidence="1 13">
        <text>Specific cleavage of Arg-|-Val bond in plasminogen to form plasmin.</text>
        <dbReference type="EC" id="3.4.21.68"/>
    </reaction>
</comment>
<feature type="disulfide bond" evidence="15">
    <location>
        <begin position="86"/>
        <end position="97"/>
    </location>
</feature>
<keyword evidence="3 13" id="KW-0964">Secreted</keyword>
<evidence type="ECO:0000256" key="4">
    <source>
        <dbReference type="ARBA" id="ARBA00022536"/>
    </source>
</evidence>
<dbReference type="InterPro" id="IPR000742">
    <property type="entry name" value="EGF"/>
</dbReference>
<evidence type="ECO:0000256" key="2">
    <source>
        <dbReference type="ARBA" id="ARBA00004613"/>
    </source>
</evidence>
<feature type="domain" description="EGF-like" evidence="19">
    <location>
        <begin position="82"/>
        <end position="120"/>
    </location>
</feature>
<dbReference type="Gene3D" id="2.40.10.10">
    <property type="entry name" value="Trypsin-like serine proteases"/>
    <property type="match status" value="2"/>
</dbReference>
<evidence type="ECO:0000256" key="5">
    <source>
        <dbReference type="ARBA" id="ARBA00022572"/>
    </source>
</evidence>
<evidence type="ECO:0000256" key="1">
    <source>
        <dbReference type="ARBA" id="ARBA00001538"/>
    </source>
</evidence>
<evidence type="ECO:0000256" key="14">
    <source>
        <dbReference type="PIRSR" id="PIRSR001145-1"/>
    </source>
</evidence>
<feature type="active site" description="Charge relay system" evidence="14">
    <location>
        <position position="512"/>
    </location>
</feature>
<evidence type="ECO:0000256" key="17">
    <source>
        <dbReference type="PROSITE-ProRule" id="PRU00121"/>
    </source>
</evidence>
<keyword evidence="6 13" id="KW-0645">Protease</keyword>
<feature type="active site" description="Charge relay system" evidence="14">
    <location>
        <position position="411"/>
    </location>
</feature>
<dbReference type="GO" id="GO:0014909">
    <property type="term" value="P:smooth muscle cell migration"/>
    <property type="evidence" value="ECO:0007669"/>
    <property type="project" value="TreeGrafter"/>
</dbReference>
<dbReference type="InterPro" id="IPR001254">
    <property type="entry name" value="Trypsin_dom"/>
</dbReference>
<evidence type="ECO:0000256" key="10">
    <source>
        <dbReference type="ARBA" id="ARBA00023157"/>
    </source>
</evidence>
<feature type="disulfide bond" evidence="15">
    <location>
        <begin position="216"/>
        <end position="297"/>
    </location>
</feature>
<dbReference type="OrthoDB" id="6020543at2759"/>
<evidence type="ECO:0000313" key="22">
    <source>
        <dbReference type="EMBL" id="GCC35284.1"/>
    </source>
</evidence>
<evidence type="ECO:0000313" key="23">
    <source>
        <dbReference type="Proteomes" id="UP000287033"/>
    </source>
</evidence>
<dbReference type="Gene3D" id="2.40.20.10">
    <property type="entry name" value="Plasminogen Kringle 4"/>
    <property type="match status" value="2"/>
</dbReference>
<dbReference type="InterPro" id="IPR038178">
    <property type="entry name" value="Kringle_sf"/>
</dbReference>
<feature type="disulfide bond" evidence="15">
    <location>
        <begin position="268"/>
        <end position="292"/>
    </location>
</feature>
<dbReference type="EMBL" id="BEZZ01000684">
    <property type="protein sequence ID" value="GCC35284.1"/>
    <property type="molecule type" value="Genomic_DNA"/>
</dbReference>
<feature type="domain" description="Kringle" evidence="20">
    <location>
        <begin position="215"/>
        <end position="297"/>
    </location>
</feature>
<comment type="similarity">
    <text evidence="13">Belongs to the peptidase S1 family.</text>
</comment>
<dbReference type="CDD" id="cd00108">
    <property type="entry name" value="KR"/>
    <property type="match status" value="2"/>
</dbReference>
<dbReference type="STRING" id="137246.A0A401SY08"/>
<dbReference type="OMA" id="WCYIFKA"/>
<dbReference type="PROSITE" id="PS00135">
    <property type="entry name" value="TRYPSIN_SER"/>
    <property type="match status" value="1"/>
</dbReference>
<keyword evidence="10 15" id="KW-1015">Disulfide bond</keyword>
<dbReference type="CDD" id="cd00190">
    <property type="entry name" value="Tryp_SPc"/>
    <property type="match status" value="1"/>
</dbReference>
<feature type="chain" id="PRO_5019039503" description="Plasminogen activator" evidence="18">
    <location>
        <begin position="20"/>
        <end position="562"/>
    </location>
</feature>
<feature type="signal peptide" evidence="18">
    <location>
        <begin position="1"/>
        <end position="19"/>
    </location>
</feature>
<keyword evidence="23" id="KW-1185">Reference proteome</keyword>
<evidence type="ECO:0000256" key="15">
    <source>
        <dbReference type="PIRSR" id="PIRSR001145-3"/>
    </source>
</evidence>
<dbReference type="FunFam" id="2.40.10.10:FF:000003">
    <property type="entry name" value="Transmembrane serine protease 3"/>
    <property type="match status" value="1"/>
</dbReference>
<evidence type="ECO:0000256" key="7">
    <source>
        <dbReference type="ARBA" id="ARBA00022729"/>
    </source>
</evidence>
<feature type="disulfide bond" evidence="15">
    <location>
        <begin position="43"/>
        <end position="71"/>
    </location>
</feature>
<evidence type="ECO:0000256" key="6">
    <source>
        <dbReference type="ARBA" id="ARBA00022670"/>
    </source>
</evidence>
<dbReference type="Proteomes" id="UP000287033">
    <property type="component" value="Unassembled WGS sequence"/>
</dbReference>
<dbReference type="PROSITE" id="PS00021">
    <property type="entry name" value="KRINGLE_1"/>
    <property type="match status" value="2"/>
</dbReference>
<feature type="disulfide bond" evidence="15">
    <location>
        <begin position="237"/>
        <end position="279"/>
    </location>
</feature>
<evidence type="ECO:0000256" key="11">
    <source>
        <dbReference type="ARBA" id="ARBA00023180"/>
    </source>
</evidence>
<dbReference type="PRINTS" id="PR00018">
    <property type="entry name" value="KRINGLE"/>
</dbReference>
<dbReference type="InterPro" id="IPR000001">
    <property type="entry name" value="Kringle"/>
</dbReference>
<dbReference type="InterPro" id="IPR026280">
    <property type="entry name" value="Tissue_plasm_act"/>
</dbReference>
<dbReference type="PANTHER" id="PTHR24264">
    <property type="entry name" value="TRYPSIN-RELATED"/>
    <property type="match status" value="1"/>
</dbReference>
<dbReference type="InterPro" id="IPR009003">
    <property type="entry name" value="Peptidase_S1_PA"/>
</dbReference>
<evidence type="ECO:0000256" key="3">
    <source>
        <dbReference type="ARBA" id="ARBA00022525"/>
    </source>
</evidence>
<gene>
    <name evidence="22" type="ORF">chiPu_0013767</name>
</gene>
<dbReference type="GO" id="GO:0005615">
    <property type="term" value="C:extracellular space"/>
    <property type="evidence" value="ECO:0007669"/>
    <property type="project" value="TreeGrafter"/>
</dbReference>
<protein>
    <recommendedName>
        <fullName evidence="13">Plasminogen activator</fullName>
        <ecNumber evidence="13">3.4.21.68</ecNumber>
    </recommendedName>
</protein>
<dbReference type="PRINTS" id="PR00722">
    <property type="entry name" value="CHYMOTRYPSIN"/>
</dbReference>
<dbReference type="EC" id="3.4.21.68" evidence="13"/>
<evidence type="ECO:0000256" key="12">
    <source>
        <dbReference type="ARBA" id="ARBA00023202"/>
    </source>
</evidence>
<organism evidence="22 23">
    <name type="scientific">Chiloscyllium punctatum</name>
    <name type="common">Brownbanded bambooshark</name>
    <name type="synonym">Hemiscyllium punctatum</name>
    <dbReference type="NCBI Taxonomy" id="137246"/>
    <lineage>
        <taxon>Eukaryota</taxon>
        <taxon>Metazoa</taxon>
        <taxon>Chordata</taxon>
        <taxon>Craniata</taxon>
        <taxon>Vertebrata</taxon>
        <taxon>Chondrichthyes</taxon>
        <taxon>Elasmobranchii</taxon>
        <taxon>Galeomorphii</taxon>
        <taxon>Galeoidea</taxon>
        <taxon>Orectolobiformes</taxon>
        <taxon>Hemiscylliidae</taxon>
        <taxon>Chiloscyllium</taxon>
    </lineage>
</organism>
<feature type="disulfide bond" evidence="15">
    <location>
        <begin position="179"/>
        <end position="203"/>
    </location>
</feature>
<feature type="domain" description="Kringle" evidence="20">
    <location>
        <begin position="126"/>
        <end position="208"/>
    </location>
</feature>
<feature type="disulfide bond" evidence="15">
    <location>
        <begin position="347"/>
        <end position="363"/>
    </location>
</feature>
<dbReference type="PROSITE" id="PS01186">
    <property type="entry name" value="EGF_2"/>
    <property type="match status" value="1"/>
</dbReference>
<dbReference type="PROSITE" id="PS50240">
    <property type="entry name" value="TRYPSIN_DOM"/>
    <property type="match status" value="1"/>
</dbReference>
<accession>A0A401SY08</accession>
<dbReference type="SMART" id="SM00130">
    <property type="entry name" value="KR"/>
    <property type="match status" value="2"/>
</dbReference>
<evidence type="ECO:0000259" key="20">
    <source>
        <dbReference type="PROSITE" id="PS50070"/>
    </source>
</evidence>
<feature type="disulfide bond" evidence="15 16">
    <location>
        <begin position="110"/>
        <end position="119"/>
    </location>
</feature>
<feature type="disulfide bond" evidence="15 16">
    <location>
        <begin position="91"/>
        <end position="108"/>
    </location>
</feature>
<evidence type="ECO:0000256" key="9">
    <source>
        <dbReference type="ARBA" id="ARBA00022825"/>
    </source>
</evidence>
<keyword evidence="11" id="KW-0325">Glycoprotein</keyword>
<dbReference type="SUPFAM" id="SSF57603">
    <property type="entry name" value="FnI-like domain"/>
    <property type="match status" value="1"/>
</dbReference>
<feature type="disulfide bond" description="Interchain (between A and B chains)" evidence="15">
    <location>
        <begin position="304"/>
        <end position="435"/>
    </location>
</feature>
<sequence>MALLRIVTTISLLFILAAASEPQHLRFKRGTRGLTSKATQGHCTSSDGSFWYQHDETWLQIVGRRIKYCRCNWPRIQCHSVPVRDCTQNKCYNGGICRQALYSQHYICKCQAGYSGPLCEFDTKAQCYQDRGTGYRGTWSVSRSGAKCQNWNSTAVSRTRYNGRRPDAHQMGLGNHNYCRNPDNDTVPWCHVYNGHILTWDKCSIPACPKNHSSECYTKNGADYRGTRSYSQSGSRCLNWDSEVTRHKQHNAWIHNAHRLGLGSHSYCRNPDQDIKPWCHIMKGRKVTWEYCNIEQCAASEDTCGKREPQAMRYRIVGGTTTDITSHPWQAAIFIYYRRTKDYAFLCGGSLISSCWVLTAAHCFPRSFKAQEIKVIMGRTMRKEASENNQILDVEEYFIHKEFDENIYNHDIALIKLQSKHGQCAKMTRYVRTVCLPWEKQQLPAWTKCEISGYGKQEEYSAFYSHQLKEGNVRLYPSHRCTSAHLHNRTVTKNMICAGDTRGLDDACKGDSGGPLVCPVDGRMILYGIISWGIGCGKPGLPGVYTKVTNYLDWIHKHVDEA</sequence>
<keyword evidence="5 17" id="KW-0420">Kringle</keyword>
<evidence type="ECO:0000256" key="13">
    <source>
        <dbReference type="PIRNR" id="PIRNR001145"/>
    </source>
</evidence>
<feature type="active site" description="Charge relay system" evidence="14">
    <location>
        <position position="362"/>
    </location>
</feature>
<feature type="domain" description="Peptidase S1" evidence="21">
    <location>
        <begin position="316"/>
        <end position="560"/>
    </location>
</feature>
<dbReference type="Gene3D" id="2.10.70.10">
    <property type="entry name" value="Complement Module, domain 1"/>
    <property type="match status" value="1"/>
</dbReference>
<dbReference type="PROSITE" id="PS00134">
    <property type="entry name" value="TRYPSIN_HIS"/>
    <property type="match status" value="1"/>
</dbReference>
<dbReference type="PROSITE" id="PS50026">
    <property type="entry name" value="EGF_3"/>
    <property type="match status" value="1"/>
</dbReference>
<dbReference type="GO" id="GO:0031639">
    <property type="term" value="P:plasminogen activation"/>
    <property type="evidence" value="ECO:0007669"/>
    <property type="project" value="InterPro"/>
</dbReference>
<dbReference type="InterPro" id="IPR001314">
    <property type="entry name" value="Peptidase_S1A"/>
</dbReference>
<dbReference type="GO" id="GO:0004252">
    <property type="term" value="F:serine-type endopeptidase activity"/>
    <property type="evidence" value="ECO:0007669"/>
    <property type="project" value="UniProtKB-UniRule"/>
</dbReference>